<keyword evidence="5" id="KW-0648">Protein biosynthesis</keyword>
<dbReference type="SUPFAM" id="SSF52540">
    <property type="entry name" value="P-loop containing nucleoside triphosphate hydrolases"/>
    <property type="match status" value="1"/>
</dbReference>
<accession>A0A7Y4IQF0</accession>
<evidence type="ECO:0000313" key="10">
    <source>
        <dbReference type="EMBL" id="NOJ82855.1"/>
    </source>
</evidence>
<dbReference type="Gene3D" id="1.10.10.2770">
    <property type="match status" value="1"/>
</dbReference>
<evidence type="ECO:0000256" key="6">
    <source>
        <dbReference type="ARBA" id="ARBA00023134"/>
    </source>
</evidence>
<dbReference type="Pfam" id="PF25461">
    <property type="entry name" value="Beta-barrel_SelB"/>
    <property type="match status" value="1"/>
</dbReference>
<reference evidence="10 11" key="1">
    <citation type="submission" date="2020-05" db="EMBL/GenBank/DDBJ databases">
        <authorList>
            <person name="Whitworth D."/>
        </authorList>
    </citation>
    <scope>NUCLEOTIDE SEQUENCE [LARGE SCALE GENOMIC DNA]</scope>
    <source>
        <strain evidence="10 11">AM005</strain>
    </source>
</reference>
<dbReference type="InterPro" id="IPR004535">
    <property type="entry name" value="Transl_elong_SelB"/>
</dbReference>
<evidence type="ECO:0000256" key="1">
    <source>
        <dbReference type="ARBA" id="ARBA00004496"/>
    </source>
</evidence>
<evidence type="ECO:0000259" key="9">
    <source>
        <dbReference type="PROSITE" id="PS51722"/>
    </source>
</evidence>
<dbReference type="Pfam" id="PF09107">
    <property type="entry name" value="WHD_3rd_SelB"/>
    <property type="match status" value="1"/>
</dbReference>
<evidence type="ECO:0000313" key="11">
    <source>
        <dbReference type="Proteomes" id="UP000533080"/>
    </source>
</evidence>
<evidence type="ECO:0000256" key="7">
    <source>
        <dbReference type="ARBA" id="ARBA00025526"/>
    </source>
</evidence>
<dbReference type="Pfam" id="PF00009">
    <property type="entry name" value="GTP_EFTU"/>
    <property type="match status" value="1"/>
</dbReference>
<evidence type="ECO:0000256" key="5">
    <source>
        <dbReference type="ARBA" id="ARBA00022917"/>
    </source>
</evidence>
<dbReference type="InterPro" id="IPR000795">
    <property type="entry name" value="T_Tr_GTP-bd_dom"/>
</dbReference>
<evidence type="ECO:0000256" key="8">
    <source>
        <dbReference type="ARBA" id="ARBA00031615"/>
    </source>
</evidence>
<comment type="caution">
    <text evidence="10">The sequence shown here is derived from an EMBL/GenBank/DDBJ whole genome shotgun (WGS) entry which is preliminary data.</text>
</comment>
<dbReference type="SUPFAM" id="SSF50447">
    <property type="entry name" value="Translation proteins"/>
    <property type="match status" value="1"/>
</dbReference>
<comment type="function">
    <text evidence="7">Translation factor necessary for the incorporation of selenocysteine into proteins. It probably replaces EF-Tu for the insertion of selenocysteine directed by the UGA codon. SelB binds GTP and GDP.</text>
</comment>
<dbReference type="Proteomes" id="UP000533080">
    <property type="component" value="Unassembled WGS sequence"/>
</dbReference>
<gene>
    <name evidence="10" type="primary">selB</name>
    <name evidence="10" type="ORF">HNV28_31815</name>
</gene>
<dbReference type="AlphaFoldDB" id="A0A7Y4IQF0"/>
<dbReference type="InterPro" id="IPR036388">
    <property type="entry name" value="WH-like_DNA-bd_sf"/>
</dbReference>
<dbReference type="InterPro" id="IPR009001">
    <property type="entry name" value="Transl_elong_EF1A/Init_IF2_C"/>
</dbReference>
<dbReference type="InterPro" id="IPR015190">
    <property type="entry name" value="Elong_fac_SelB-wing-hlx_typ-2"/>
</dbReference>
<dbReference type="CDD" id="cd04171">
    <property type="entry name" value="SelB"/>
    <property type="match status" value="1"/>
</dbReference>
<dbReference type="InterPro" id="IPR004161">
    <property type="entry name" value="EFTu-like_2"/>
</dbReference>
<dbReference type="InterPro" id="IPR057335">
    <property type="entry name" value="Beta-barrel_SelB"/>
</dbReference>
<dbReference type="InterPro" id="IPR015191">
    <property type="entry name" value="SelB_WHD4"/>
</dbReference>
<dbReference type="RefSeq" id="WP_171444689.1">
    <property type="nucleotide sequence ID" value="NZ_JABFNS010000148.1"/>
</dbReference>
<dbReference type="PANTHER" id="PTHR43721:SF22">
    <property type="entry name" value="ELONGATION FACTOR TU, MITOCHONDRIAL"/>
    <property type="match status" value="1"/>
</dbReference>
<sequence length="638" mass="67908">MIVGTAGHIDHGKTSLVKVLTGIDTDRLKEEKRRGITLELGFAHLTLDDGTVAGVVDVPGHERFVKAMAAGSGGVDLVVLVVAADEGVMPQTREHLDICRLLGVRAGVIALTKSDTLAELGPEWRALVEADLSALTVGTFLESAPVVACSARTGAGLDALRAALTQAAAALPERPSEGPAFLPVDRVFTIKGFGTVVTGTLLSGALAVDDVVSLLPGLPGPLRVRGVQRHGGAVSVVEAGQRAAVNLPGVEPEALRRGMVLVRAGELPETRMLDVELTLLPAAPSPLPRRSKLLLHLGTAQVEATVALLDVERLEPGETTLAQLRLGASVGALVGQRFILRGARALPGRGATVAGGRILSISPPKRRKGGASAVTPLLEADPAGQVAWLLRQAGYRGLTQPELFGRSALGPRVLTRALELLGARGGALLIDRERRLYLSGEVFEALQGRALALLATFHEREPLREGLSREELRQRLSSALDARAFQRVLQALVEGGRVELERDVVRLKGRGRTLSLGDTAARARLAAELSAAALAPPSLPELEQKLQLPASRLRELLGVMVVEGAVVRVSEGLWFAAGALASLRERLVAHLREKKEITTQDFKEMVGQSRKFVIPLSEYFDREKVTLRVGEKRVLRRG</sequence>
<evidence type="ECO:0000256" key="2">
    <source>
        <dbReference type="ARBA" id="ARBA00015953"/>
    </source>
</evidence>
<dbReference type="InterPro" id="IPR050055">
    <property type="entry name" value="EF-Tu_GTPase"/>
</dbReference>
<keyword evidence="3" id="KW-0963">Cytoplasm</keyword>
<dbReference type="InterPro" id="IPR036390">
    <property type="entry name" value="WH_DNA-bd_sf"/>
</dbReference>
<dbReference type="Gene3D" id="1.10.10.10">
    <property type="entry name" value="Winged helix-like DNA-binding domain superfamily/Winged helix DNA-binding domain"/>
    <property type="match status" value="1"/>
</dbReference>
<dbReference type="GO" id="GO:0003924">
    <property type="term" value="F:GTPase activity"/>
    <property type="evidence" value="ECO:0007669"/>
    <property type="project" value="InterPro"/>
</dbReference>
<dbReference type="EMBL" id="JABFNT010000149">
    <property type="protein sequence ID" value="NOJ82855.1"/>
    <property type="molecule type" value="Genomic_DNA"/>
</dbReference>
<dbReference type="InterPro" id="IPR027417">
    <property type="entry name" value="P-loop_NTPase"/>
</dbReference>
<keyword evidence="10" id="KW-0251">Elongation factor</keyword>
<dbReference type="NCBIfam" id="TIGR00475">
    <property type="entry name" value="selB"/>
    <property type="match status" value="1"/>
</dbReference>
<comment type="subcellular location">
    <subcellularLocation>
        <location evidence="1">Cytoplasm</location>
    </subcellularLocation>
</comment>
<proteinExistence type="predicted"/>
<dbReference type="GO" id="GO:0001514">
    <property type="term" value="P:selenocysteine incorporation"/>
    <property type="evidence" value="ECO:0007669"/>
    <property type="project" value="InterPro"/>
</dbReference>
<keyword evidence="6" id="KW-0342">GTP-binding</keyword>
<name>A0A7Y4IQF0_MYXXA</name>
<dbReference type="CDD" id="cd15491">
    <property type="entry name" value="selB_III"/>
    <property type="match status" value="1"/>
</dbReference>
<feature type="domain" description="Tr-type G" evidence="9">
    <location>
        <begin position="1"/>
        <end position="173"/>
    </location>
</feature>
<dbReference type="GO" id="GO:0005829">
    <property type="term" value="C:cytosol"/>
    <property type="evidence" value="ECO:0007669"/>
    <property type="project" value="TreeGrafter"/>
</dbReference>
<evidence type="ECO:0000256" key="4">
    <source>
        <dbReference type="ARBA" id="ARBA00022741"/>
    </source>
</evidence>
<evidence type="ECO:0000256" key="3">
    <source>
        <dbReference type="ARBA" id="ARBA00022490"/>
    </source>
</evidence>
<dbReference type="Gene3D" id="2.40.30.10">
    <property type="entry name" value="Translation factors"/>
    <property type="match status" value="1"/>
</dbReference>
<dbReference type="PRINTS" id="PR00315">
    <property type="entry name" value="ELONGATNFCT"/>
</dbReference>
<organism evidence="10 11">
    <name type="scientific">Myxococcus xanthus</name>
    <dbReference type="NCBI Taxonomy" id="34"/>
    <lineage>
        <taxon>Bacteria</taxon>
        <taxon>Pseudomonadati</taxon>
        <taxon>Myxococcota</taxon>
        <taxon>Myxococcia</taxon>
        <taxon>Myxococcales</taxon>
        <taxon>Cystobacterineae</taxon>
        <taxon>Myxococcaceae</taxon>
        <taxon>Myxococcus</taxon>
    </lineage>
</organism>
<dbReference type="GO" id="GO:0003746">
    <property type="term" value="F:translation elongation factor activity"/>
    <property type="evidence" value="ECO:0007669"/>
    <property type="project" value="UniProtKB-KW"/>
</dbReference>
<protein>
    <recommendedName>
        <fullName evidence="2">Selenocysteine-specific elongation factor</fullName>
    </recommendedName>
    <alternativeName>
        <fullName evidence="8">SelB translation factor</fullName>
    </alternativeName>
</protein>
<dbReference type="Pfam" id="PF03144">
    <property type="entry name" value="GTP_EFTU_D2"/>
    <property type="match status" value="1"/>
</dbReference>
<dbReference type="Pfam" id="PF09106">
    <property type="entry name" value="WHD_2nd_SelB"/>
    <property type="match status" value="1"/>
</dbReference>
<dbReference type="PANTHER" id="PTHR43721">
    <property type="entry name" value="ELONGATION FACTOR TU-RELATED"/>
    <property type="match status" value="1"/>
</dbReference>
<dbReference type="SUPFAM" id="SSF50465">
    <property type="entry name" value="EF-Tu/eEF-1alpha/eIF2-gamma C-terminal domain"/>
    <property type="match status" value="1"/>
</dbReference>
<dbReference type="GO" id="GO:0003723">
    <property type="term" value="F:RNA binding"/>
    <property type="evidence" value="ECO:0007669"/>
    <property type="project" value="InterPro"/>
</dbReference>
<dbReference type="GO" id="GO:0005525">
    <property type="term" value="F:GTP binding"/>
    <property type="evidence" value="ECO:0007669"/>
    <property type="project" value="UniProtKB-KW"/>
</dbReference>
<dbReference type="SUPFAM" id="SSF46785">
    <property type="entry name" value="Winged helix' DNA-binding domain"/>
    <property type="match status" value="3"/>
</dbReference>
<dbReference type="Gene3D" id="3.40.50.300">
    <property type="entry name" value="P-loop containing nucleotide triphosphate hydrolases"/>
    <property type="match status" value="1"/>
</dbReference>
<dbReference type="InterPro" id="IPR009000">
    <property type="entry name" value="Transl_B-barrel_sf"/>
</dbReference>
<dbReference type="PROSITE" id="PS51722">
    <property type="entry name" value="G_TR_2"/>
    <property type="match status" value="1"/>
</dbReference>
<keyword evidence="4" id="KW-0547">Nucleotide-binding</keyword>